<reference evidence="1" key="1">
    <citation type="journal article" date="2020" name="New Phytol.">
        <title>Comparative genomics reveals dynamic genome evolution in host specialist ectomycorrhizal fungi.</title>
        <authorList>
            <person name="Lofgren L.A."/>
            <person name="Nguyen N.H."/>
            <person name="Vilgalys R."/>
            <person name="Ruytinx J."/>
            <person name="Liao H.L."/>
            <person name="Branco S."/>
            <person name="Kuo A."/>
            <person name="LaButti K."/>
            <person name="Lipzen A."/>
            <person name="Andreopoulos W."/>
            <person name="Pangilinan J."/>
            <person name="Riley R."/>
            <person name="Hundley H."/>
            <person name="Na H."/>
            <person name="Barry K."/>
            <person name="Grigoriev I.V."/>
            <person name="Stajich J.E."/>
            <person name="Kennedy P.G."/>
        </authorList>
    </citation>
    <scope>NUCLEOTIDE SEQUENCE</scope>
    <source>
        <strain evidence="1">MN1</strain>
    </source>
</reference>
<dbReference type="EMBL" id="JABBWG010000036">
    <property type="protein sequence ID" value="KAG1808874.1"/>
    <property type="molecule type" value="Genomic_DNA"/>
</dbReference>
<evidence type="ECO:0000313" key="1">
    <source>
        <dbReference type="EMBL" id="KAG1808874.1"/>
    </source>
</evidence>
<keyword evidence="2" id="KW-1185">Reference proteome</keyword>
<name>A0A9P7E1W8_9AGAM</name>
<dbReference type="AlphaFoldDB" id="A0A9P7E1W8"/>
<dbReference type="GeneID" id="64627331"/>
<evidence type="ECO:0000313" key="2">
    <source>
        <dbReference type="Proteomes" id="UP000807769"/>
    </source>
</evidence>
<comment type="caution">
    <text evidence="1">The sequence shown here is derived from an EMBL/GenBank/DDBJ whole genome shotgun (WGS) entry which is preliminary data.</text>
</comment>
<dbReference type="RefSeq" id="XP_041188866.1">
    <property type="nucleotide sequence ID" value="XM_041333314.1"/>
</dbReference>
<sequence length="776" mass="87335">MIICFEIEHHKKDGTYKSSLKWAYGEGEDFIDQEIESPDGDEVVGDRSYEGLHHLVELDLEAEDFCFLVKHQGMCLVDLNICLIKPNLGIFGLLQALIADRGLGDFMLLGSAKPVIFLYVTIVLSRFISDPTDNLKALLMQNFHSSLDVSSIPEVLTPEERRPLLKVMSWDLFMVDVCRHPKEVKAVETLKGKHHHEEHLGLFKAVSMLVANHFHVAGTILDGNPNKLLIVKILLDGSNVTCQKQWHPISKDNHAYPDMIVQLIQAIIRLHSGQGVESMFSFDLDINQTKFLDTFIDGMMSSDMSINKENIKHFHELIWNFYEAGDLSPDLAKLEYFVNSTALVHALWYQKDGDLGEIEHVLVVHNEVLAFSLSLALNKQREPKVFFDPGFQWLSVGAERMCLTAFHQGIQMLLQQVKDWYLLLTNGHTVFDGMPNNLNDDMTNTIRGHSFVKDKQFDSIKLDFLCSLVQDHNLAMFLEHHTSNSNCHCNIFIQGQEMIPLSGYSKTTQIVNKDSCTPAFINPKVGQFLFEFLAGIWSWIMGVESDLTNDTQDLSRGTTRFLAADRVYLLAEGADHSTDIDKEHYGLVYGSIPELTNNTMSKHCWLNEEWQAFCGLGPFPPQTPIRQTRTRSTHTPGAYSSGAYSADLAGMSEAMSTVATSIVTKFLQENLPHLLKDLVTTNILPPILDALQQDAARFIVPQNHTVNSHKLSSGMTPARTLGDVHVWSRARDIFQSSQSGRDTDKGLHAPHSPPFPPSLLLQLIANEAKPKNLQVY</sequence>
<protein>
    <submittedName>
        <fullName evidence="1">Uncharacterized protein</fullName>
    </submittedName>
</protein>
<dbReference type="Proteomes" id="UP000807769">
    <property type="component" value="Unassembled WGS sequence"/>
</dbReference>
<accession>A0A9P7E1W8</accession>
<proteinExistence type="predicted"/>
<gene>
    <name evidence="1" type="ORF">BJ212DRAFT_1302779</name>
</gene>
<dbReference type="OrthoDB" id="2674601at2759"/>
<organism evidence="1 2">
    <name type="scientific">Suillus subaureus</name>
    <dbReference type="NCBI Taxonomy" id="48587"/>
    <lineage>
        <taxon>Eukaryota</taxon>
        <taxon>Fungi</taxon>
        <taxon>Dikarya</taxon>
        <taxon>Basidiomycota</taxon>
        <taxon>Agaricomycotina</taxon>
        <taxon>Agaricomycetes</taxon>
        <taxon>Agaricomycetidae</taxon>
        <taxon>Boletales</taxon>
        <taxon>Suillineae</taxon>
        <taxon>Suillaceae</taxon>
        <taxon>Suillus</taxon>
    </lineage>
</organism>